<evidence type="ECO:0000313" key="1">
    <source>
        <dbReference type="EMBL" id="KAI3790715.1"/>
    </source>
</evidence>
<gene>
    <name evidence="1" type="ORF">L2E82_03964</name>
</gene>
<reference evidence="1 2" key="2">
    <citation type="journal article" date="2022" name="Mol. Ecol. Resour.">
        <title>The genomes of chicory, endive, great burdock and yacon provide insights into Asteraceae paleo-polyploidization history and plant inulin production.</title>
        <authorList>
            <person name="Fan W."/>
            <person name="Wang S."/>
            <person name="Wang H."/>
            <person name="Wang A."/>
            <person name="Jiang F."/>
            <person name="Liu H."/>
            <person name="Zhao H."/>
            <person name="Xu D."/>
            <person name="Zhang Y."/>
        </authorList>
    </citation>
    <scope>NUCLEOTIDE SEQUENCE [LARGE SCALE GENOMIC DNA]</scope>
    <source>
        <strain evidence="2">cv. Punajuju</strain>
        <tissue evidence="1">Leaves</tissue>
    </source>
</reference>
<organism evidence="1 2">
    <name type="scientific">Cichorium intybus</name>
    <name type="common">Chicory</name>
    <dbReference type="NCBI Taxonomy" id="13427"/>
    <lineage>
        <taxon>Eukaryota</taxon>
        <taxon>Viridiplantae</taxon>
        <taxon>Streptophyta</taxon>
        <taxon>Embryophyta</taxon>
        <taxon>Tracheophyta</taxon>
        <taxon>Spermatophyta</taxon>
        <taxon>Magnoliopsida</taxon>
        <taxon>eudicotyledons</taxon>
        <taxon>Gunneridae</taxon>
        <taxon>Pentapetalae</taxon>
        <taxon>asterids</taxon>
        <taxon>campanulids</taxon>
        <taxon>Asterales</taxon>
        <taxon>Asteraceae</taxon>
        <taxon>Cichorioideae</taxon>
        <taxon>Cichorieae</taxon>
        <taxon>Cichoriinae</taxon>
        <taxon>Cichorium</taxon>
    </lineage>
</organism>
<dbReference type="Proteomes" id="UP001055811">
    <property type="component" value="Linkage Group LG01"/>
</dbReference>
<reference evidence="2" key="1">
    <citation type="journal article" date="2022" name="Mol. Ecol. Resour.">
        <title>The genomes of chicory, endive, great burdock and yacon provide insights into Asteraceae palaeo-polyploidization history and plant inulin production.</title>
        <authorList>
            <person name="Fan W."/>
            <person name="Wang S."/>
            <person name="Wang H."/>
            <person name="Wang A."/>
            <person name="Jiang F."/>
            <person name="Liu H."/>
            <person name="Zhao H."/>
            <person name="Xu D."/>
            <person name="Zhang Y."/>
        </authorList>
    </citation>
    <scope>NUCLEOTIDE SEQUENCE [LARGE SCALE GENOMIC DNA]</scope>
    <source>
        <strain evidence="2">cv. Punajuju</strain>
    </source>
</reference>
<dbReference type="EMBL" id="CM042009">
    <property type="protein sequence ID" value="KAI3790715.1"/>
    <property type="molecule type" value="Genomic_DNA"/>
</dbReference>
<accession>A0ACB9H6B1</accession>
<name>A0ACB9H6B1_CICIN</name>
<keyword evidence="2" id="KW-1185">Reference proteome</keyword>
<comment type="caution">
    <text evidence="1">The sequence shown here is derived from an EMBL/GenBank/DDBJ whole genome shotgun (WGS) entry which is preliminary data.</text>
</comment>
<evidence type="ECO:0000313" key="2">
    <source>
        <dbReference type="Proteomes" id="UP001055811"/>
    </source>
</evidence>
<protein>
    <submittedName>
        <fullName evidence="1">Uncharacterized protein</fullName>
    </submittedName>
</protein>
<sequence length="135" mass="14977">MMGVLGESSVEPAPITQDAGGPSNLISEPDLEDPIMQFVVHNFDRMNAMYKAFTRKLKELHQPAPTSANLPIIESLISDSDDVRPGKTKENAFVENNNNDPSNNRAAVEATPLTNTIKKRSETNNDFYYEPFGLH</sequence>
<proteinExistence type="predicted"/>